<dbReference type="Proteomes" id="UP001365405">
    <property type="component" value="Unassembled WGS sequence"/>
</dbReference>
<evidence type="ECO:0000313" key="10">
    <source>
        <dbReference type="EMBL" id="MEK8053317.1"/>
    </source>
</evidence>
<keyword evidence="3 8" id="KW-0812">Transmembrane</keyword>
<evidence type="ECO:0000256" key="6">
    <source>
        <dbReference type="ARBA" id="ARBA00038076"/>
    </source>
</evidence>
<dbReference type="Pfam" id="PF02687">
    <property type="entry name" value="FtsX"/>
    <property type="match status" value="1"/>
</dbReference>
<reference evidence="10 11" key="1">
    <citation type="submission" date="2024-04" db="EMBL/GenBank/DDBJ databases">
        <title>Novel species of the genus Ideonella isolated from streams.</title>
        <authorList>
            <person name="Lu H."/>
        </authorList>
    </citation>
    <scope>NUCLEOTIDE SEQUENCE [LARGE SCALE GENOMIC DNA]</scope>
    <source>
        <strain evidence="10 11">DXS22W</strain>
    </source>
</reference>
<dbReference type="RefSeq" id="WP_341413057.1">
    <property type="nucleotide sequence ID" value="NZ_JBBUTH010000011.1"/>
</dbReference>
<feature type="transmembrane region" description="Helical" evidence="8">
    <location>
        <begin position="447"/>
        <end position="470"/>
    </location>
</feature>
<evidence type="ECO:0000256" key="7">
    <source>
        <dbReference type="SAM" id="MobiDB-lite"/>
    </source>
</evidence>
<evidence type="ECO:0000256" key="4">
    <source>
        <dbReference type="ARBA" id="ARBA00022989"/>
    </source>
</evidence>
<evidence type="ECO:0000313" key="11">
    <source>
        <dbReference type="Proteomes" id="UP001365405"/>
    </source>
</evidence>
<comment type="caution">
    <text evidence="10">The sequence shown here is derived from an EMBL/GenBank/DDBJ whole genome shotgun (WGS) entry which is preliminary data.</text>
</comment>
<proteinExistence type="inferred from homology"/>
<gene>
    <name evidence="10" type="ORF">AACH10_23880</name>
</gene>
<evidence type="ECO:0000256" key="2">
    <source>
        <dbReference type="ARBA" id="ARBA00022475"/>
    </source>
</evidence>
<dbReference type="InterPro" id="IPR050250">
    <property type="entry name" value="Macrolide_Exporter_MacB"/>
</dbReference>
<dbReference type="EMBL" id="JBBUTH010000011">
    <property type="protein sequence ID" value="MEK8053317.1"/>
    <property type="molecule type" value="Genomic_DNA"/>
</dbReference>
<feature type="transmembrane region" description="Helical" evidence="8">
    <location>
        <begin position="403"/>
        <end position="427"/>
    </location>
</feature>
<keyword evidence="5 8" id="KW-0472">Membrane</keyword>
<sequence>MNQTVSLALRNLLRNRRRSLATLLALAIGAASLLLFGGYTADIRLAMLTEYVRNGGHLQIQHRDYFLYGSGNPTAYAIRQHRAIEQAIADDPALKSQISVVSPMLQFGGVAGNYDAGVSRTVIGTGLVAGDVTRMRQWNEFGSAQVSPTYLLDGAAADAAIVGTGVARVLLLCEPLKIANCPKPEVEKVAKGPALDADIAALAEMESKPQPKAPAKGRDKARPGTPAKSEATPVAAVPNAKIELLSGHGRGSPNVAALNVVAAENQGTKELDDIAIVLQFKQAQQLVFGRTEPRATAIMVQLVHTADMADVRQRLQALLQRVAPGEPLAILDFIELNPFYTQTVQLFDTIFGFIFTLIGGIVLFTVTNTMNAAVVERTTEVGTLRAVGLRQAGIRQLFLTEGLLLGVAGAVAGVASALVISAVVNSLHLTWLPPGGSEPLPLTVRVWGQFGMLAVTAIGLVVVAALSAWWPARRAAQLKIVDALRHI</sequence>
<evidence type="ECO:0000256" key="1">
    <source>
        <dbReference type="ARBA" id="ARBA00004651"/>
    </source>
</evidence>
<feature type="region of interest" description="Disordered" evidence="7">
    <location>
        <begin position="205"/>
        <end position="233"/>
    </location>
</feature>
<dbReference type="PANTHER" id="PTHR30572:SF4">
    <property type="entry name" value="ABC TRANSPORTER PERMEASE YTRF"/>
    <property type="match status" value="1"/>
</dbReference>
<feature type="transmembrane region" description="Helical" evidence="8">
    <location>
        <begin position="346"/>
        <end position="367"/>
    </location>
</feature>
<keyword evidence="2" id="KW-1003">Cell membrane</keyword>
<evidence type="ECO:0000256" key="8">
    <source>
        <dbReference type="SAM" id="Phobius"/>
    </source>
</evidence>
<evidence type="ECO:0000256" key="3">
    <source>
        <dbReference type="ARBA" id="ARBA00022692"/>
    </source>
</evidence>
<name>A0ABU9CRR3_9BURK</name>
<feature type="domain" description="ABC3 transporter permease C-terminal" evidence="9">
    <location>
        <begin position="353"/>
        <end position="476"/>
    </location>
</feature>
<evidence type="ECO:0000256" key="5">
    <source>
        <dbReference type="ARBA" id="ARBA00023136"/>
    </source>
</evidence>
<keyword evidence="4 8" id="KW-1133">Transmembrane helix</keyword>
<comment type="subcellular location">
    <subcellularLocation>
        <location evidence="1">Cell membrane</location>
        <topology evidence="1">Multi-pass membrane protein</topology>
    </subcellularLocation>
</comment>
<organism evidence="10 11">
    <name type="scientific">Pseudaquabacterium inlustre</name>
    <dbReference type="NCBI Taxonomy" id="2984192"/>
    <lineage>
        <taxon>Bacteria</taxon>
        <taxon>Pseudomonadati</taxon>
        <taxon>Pseudomonadota</taxon>
        <taxon>Betaproteobacteria</taxon>
        <taxon>Burkholderiales</taxon>
        <taxon>Sphaerotilaceae</taxon>
        <taxon>Pseudaquabacterium</taxon>
    </lineage>
</organism>
<evidence type="ECO:0000259" key="9">
    <source>
        <dbReference type="Pfam" id="PF02687"/>
    </source>
</evidence>
<comment type="similarity">
    <text evidence="6">Belongs to the ABC-4 integral membrane protein family.</text>
</comment>
<dbReference type="PANTHER" id="PTHR30572">
    <property type="entry name" value="MEMBRANE COMPONENT OF TRANSPORTER-RELATED"/>
    <property type="match status" value="1"/>
</dbReference>
<dbReference type="InterPro" id="IPR003838">
    <property type="entry name" value="ABC3_permease_C"/>
</dbReference>
<keyword evidence="11" id="KW-1185">Reference proteome</keyword>
<accession>A0ABU9CRR3</accession>
<protein>
    <submittedName>
        <fullName evidence="10">FtsX-like permease family protein</fullName>
    </submittedName>
</protein>